<keyword evidence="7 8" id="KW-0472">Membrane</keyword>
<evidence type="ECO:0000256" key="3">
    <source>
        <dbReference type="ARBA" id="ARBA00022448"/>
    </source>
</evidence>
<feature type="transmembrane region" description="Helical" evidence="8">
    <location>
        <begin position="181"/>
        <end position="202"/>
    </location>
</feature>
<feature type="transmembrane region" description="Helical" evidence="8">
    <location>
        <begin position="12"/>
        <end position="34"/>
    </location>
</feature>
<dbReference type="EMBL" id="CP065425">
    <property type="protein sequence ID" value="QQZ10336.1"/>
    <property type="molecule type" value="Genomic_DNA"/>
</dbReference>
<feature type="transmembrane region" description="Helical" evidence="8">
    <location>
        <begin position="99"/>
        <end position="125"/>
    </location>
</feature>
<feature type="domain" description="ABC transmembrane type-1" evidence="9">
    <location>
        <begin position="62"/>
        <end position="280"/>
    </location>
</feature>
<keyword evidence="6 8" id="KW-1133">Transmembrane helix</keyword>
<dbReference type="InterPro" id="IPR005672">
    <property type="entry name" value="Phosphate_PstA"/>
</dbReference>
<evidence type="ECO:0000256" key="6">
    <source>
        <dbReference type="ARBA" id="ARBA00022989"/>
    </source>
</evidence>
<keyword evidence="3" id="KW-0813">Transport</keyword>
<dbReference type="InterPro" id="IPR000515">
    <property type="entry name" value="MetI-like"/>
</dbReference>
<evidence type="ECO:0000256" key="7">
    <source>
        <dbReference type="ARBA" id="ARBA00023136"/>
    </source>
</evidence>
<name>A0ABX7E3P7_9BACI</name>
<dbReference type="PANTHER" id="PTHR43470:SF4">
    <property type="entry name" value="ABC TRANSPORTER PERMEASE PROTEIN YQGI-RELATED"/>
    <property type="match status" value="1"/>
</dbReference>
<feature type="transmembrane region" description="Helical" evidence="8">
    <location>
        <begin position="66"/>
        <end position="87"/>
    </location>
</feature>
<dbReference type="RefSeq" id="WP_202779278.1">
    <property type="nucleotide sequence ID" value="NZ_CP065425.1"/>
</dbReference>
<feature type="transmembrane region" description="Helical" evidence="8">
    <location>
        <begin position="264"/>
        <end position="284"/>
    </location>
</feature>
<dbReference type="InterPro" id="IPR035906">
    <property type="entry name" value="MetI-like_sf"/>
</dbReference>
<dbReference type="Pfam" id="PF00528">
    <property type="entry name" value="BPD_transp_1"/>
    <property type="match status" value="1"/>
</dbReference>
<keyword evidence="5 8" id="KW-0812">Transmembrane</keyword>
<evidence type="ECO:0000256" key="4">
    <source>
        <dbReference type="ARBA" id="ARBA00022475"/>
    </source>
</evidence>
<dbReference type="SUPFAM" id="SSF161098">
    <property type="entry name" value="MetI-like"/>
    <property type="match status" value="1"/>
</dbReference>
<dbReference type="CDD" id="cd06261">
    <property type="entry name" value="TM_PBP2"/>
    <property type="match status" value="1"/>
</dbReference>
<evidence type="ECO:0000256" key="8">
    <source>
        <dbReference type="RuleBase" id="RU363043"/>
    </source>
</evidence>
<dbReference type="Gene3D" id="1.10.3720.10">
    <property type="entry name" value="MetI-like"/>
    <property type="match status" value="1"/>
</dbReference>
<keyword evidence="11" id="KW-1185">Reference proteome</keyword>
<keyword evidence="4 8" id="KW-1003">Cell membrane</keyword>
<feature type="transmembrane region" description="Helical" evidence="8">
    <location>
        <begin position="131"/>
        <end position="152"/>
    </location>
</feature>
<evidence type="ECO:0000256" key="5">
    <source>
        <dbReference type="ARBA" id="ARBA00022692"/>
    </source>
</evidence>
<evidence type="ECO:0000313" key="11">
    <source>
        <dbReference type="Proteomes" id="UP000595691"/>
    </source>
</evidence>
<evidence type="ECO:0000256" key="2">
    <source>
        <dbReference type="ARBA" id="ARBA00007069"/>
    </source>
</evidence>
<gene>
    <name evidence="10" type="primary">pstA</name>
    <name evidence="10" type="ORF">I5776_05145</name>
</gene>
<evidence type="ECO:0000313" key="10">
    <source>
        <dbReference type="EMBL" id="QQZ10336.1"/>
    </source>
</evidence>
<sequence>MNAKLADRMATVIFYVIAGVIVALLAGLFGYILVNGVGNISWKFITSPPQSFQAGGGIGPQLFNSFYLLVLTMIISIPLSLGAGIYMSEYAKKNVFTDILRTVIEVLSSLPSIVVGLFGFLFFVIYMGWGFSILTGALVLTIFNLPLMVSVVETSLKGVSNAQREAGLALGVSKWETIKKILLPAAIPGIVTGIILASGRVFGEAAALIYTAGMSTPILDFSNWNPLSPTSPLNPMRPAETLAVHIWKINSEGLMPDVKEVSSGTSALLIILILLFNLAARWIGKLIYKRMTSS</sequence>
<dbReference type="PROSITE" id="PS50928">
    <property type="entry name" value="ABC_TM1"/>
    <property type="match status" value="1"/>
</dbReference>
<organism evidence="10 11">
    <name type="scientific">Heyndrickxia vini</name>
    <dbReference type="NCBI Taxonomy" id="1476025"/>
    <lineage>
        <taxon>Bacteria</taxon>
        <taxon>Bacillati</taxon>
        <taxon>Bacillota</taxon>
        <taxon>Bacilli</taxon>
        <taxon>Bacillales</taxon>
        <taxon>Bacillaceae</taxon>
        <taxon>Heyndrickxia</taxon>
    </lineage>
</organism>
<evidence type="ECO:0000256" key="1">
    <source>
        <dbReference type="ARBA" id="ARBA00004651"/>
    </source>
</evidence>
<proteinExistence type="inferred from homology"/>
<dbReference type="Proteomes" id="UP000595691">
    <property type="component" value="Chromosome"/>
</dbReference>
<comment type="similarity">
    <text evidence="2 8">Belongs to the binding-protein-dependent transport system permease family. CysTW subfamily.</text>
</comment>
<dbReference type="NCBIfam" id="TIGR00974">
    <property type="entry name" value="3a0107s02c"/>
    <property type="match status" value="1"/>
</dbReference>
<evidence type="ECO:0000259" key="9">
    <source>
        <dbReference type="PROSITE" id="PS50928"/>
    </source>
</evidence>
<reference evidence="10 11" key="1">
    <citation type="submission" date="2020-11" db="EMBL/GenBank/DDBJ databases">
        <title>Taxonomic evaluation of the Bacillus sporothermodurans group of bacteria based on whole genome sequences.</title>
        <authorList>
            <person name="Fiedler G."/>
            <person name="Herbstmann A.-D."/>
            <person name="Doll E."/>
            <person name="Wenning M."/>
            <person name="Brinks E."/>
            <person name="Kabisch J."/>
            <person name="Breitenwieser F."/>
            <person name="Lappann M."/>
            <person name="Boehnlein C."/>
            <person name="Franz C."/>
        </authorList>
    </citation>
    <scope>NUCLEOTIDE SEQUENCE [LARGE SCALE GENOMIC DNA]</scope>
    <source>
        <strain evidence="10 11">JCM 19841</strain>
    </source>
</reference>
<accession>A0ABX7E3P7</accession>
<dbReference type="PANTHER" id="PTHR43470">
    <property type="entry name" value="PHOSPHATE TRANSPORT SYSTEM PERMEASE PROTEIN PSTA-RELATED"/>
    <property type="match status" value="1"/>
</dbReference>
<comment type="subcellular location">
    <subcellularLocation>
        <location evidence="1 8">Cell membrane</location>
        <topology evidence="1 8">Multi-pass membrane protein</topology>
    </subcellularLocation>
</comment>
<protein>
    <recommendedName>
        <fullName evidence="8">Phosphate transport system permease protein PstA</fullName>
    </recommendedName>
</protein>